<comment type="caution">
    <text evidence="1">The sequence shown here is derived from an EMBL/GenBank/DDBJ whole genome shotgun (WGS) entry which is preliminary data.</text>
</comment>
<dbReference type="EMBL" id="AZDZ01000003">
    <property type="protein sequence ID" value="KRK80441.1"/>
    <property type="molecule type" value="Genomic_DNA"/>
</dbReference>
<proteinExistence type="predicted"/>
<evidence type="ECO:0000313" key="2">
    <source>
        <dbReference type="Proteomes" id="UP000051248"/>
    </source>
</evidence>
<name>A0A0R1KHN9_9LACO</name>
<organism evidence="1 2">
    <name type="scientific">Companilactobacillus nodensis DSM 19682 = JCM 14932 = NBRC 107160</name>
    <dbReference type="NCBI Taxonomy" id="1423775"/>
    <lineage>
        <taxon>Bacteria</taxon>
        <taxon>Bacillati</taxon>
        <taxon>Bacillota</taxon>
        <taxon>Bacilli</taxon>
        <taxon>Lactobacillales</taxon>
        <taxon>Lactobacillaceae</taxon>
        <taxon>Companilactobacillus</taxon>
    </lineage>
</organism>
<dbReference type="AlphaFoldDB" id="A0A0R1KHN9"/>
<sequence>MVNNKKKKKVKKQRTYNVTKLCTICGKPMKKKGQLCGSCSLIRGKARLIIKSKYNELTQYQLDYITKYIVHSYEPKVVLAWISQHPYDFWTFIPQKSHKERMNYRKQLREISKDRQNDNKPLNKSEHDIDSFPYLKTEFNKSYNQKYKLMAVYGTYTKPKVFIQCLKCKQDFICLFDEFKNGNFTHNCPTSTSSGEIIIGEYLKNRNINFITQMKTLKCINTITHYQLPYDFELTDYKIIIEVQGEQHFKFIPYFHQTEKNFSYQLWKDNLKKNYAEKRNYIFLAISYPEIKNHVYQKIIQHAINLRTSTKR</sequence>
<keyword evidence="2" id="KW-1185">Reference proteome</keyword>
<dbReference type="Proteomes" id="UP000051248">
    <property type="component" value="Unassembled WGS sequence"/>
</dbReference>
<dbReference type="PATRIC" id="fig|1423775.4.peg.1900"/>
<evidence type="ECO:0008006" key="3">
    <source>
        <dbReference type="Google" id="ProtNLM"/>
    </source>
</evidence>
<evidence type="ECO:0000313" key="1">
    <source>
        <dbReference type="EMBL" id="KRK80441.1"/>
    </source>
</evidence>
<reference evidence="1 2" key="1">
    <citation type="journal article" date="2015" name="Genome Announc.">
        <title>Expanding the biotechnology potential of lactobacilli through comparative genomics of 213 strains and associated genera.</title>
        <authorList>
            <person name="Sun Z."/>
            <person name="Harris H.M."/>
            <person name="McCann A."/>
            <person name="Guo C."/>
            <person name="Argimon S."/>
            <person name="Zhang W."/>
            <person name="Yang X."/>
            <person name="Jeffery I.B."/>
            <person name="Cooney J.C."/>
            <person name="Kagawa T.F."/>
            <person name="Liu W."/>
            <person name="Song Y."/>
            <person name="Salvetti E."/>
            <person name="Wrobel A."/>
            <person name="Rasinkangas P."/>
            <person name="Parkhill J."/>
            <person name="Rea M.C."/>
            <person name="O'Sullivan O."/>
            <person name="Ritari J."/>
            <person name="Douillard F.P."/>
            <person name="Paul Ross R."/>
            <person name="Yang R."/>
            <person name="Briner A.E."/>
            <person name="Felis G.E."/>
            <person name="de Vos W.M."/>
            <person name="Barrangou R."/>
            <person name="Klaenhammer T.R."/>
            <person name="Caufield P.W."/>
            <person name="Cui Y."/>
            <person name="Zhang H."/>
            <person name="O'Toole P.W."/>
        </authorList>
    </citation>
    <scope>NUCLEOTIDE SEQUENCE [LARGE SCALE GENOMIC DNA]</scope>
    <source>
        <strain evidence="1 2">DSM 19682</strain>
    </source>
</reference>
<protein>
    <recommendedName>
        <fullName evidence="3">DUF559 domain-containing protein</fullName>
    </recommendedName>
</protein>
<gene>
    <name evidence="1" type="ORF">FD03_GL001862</name>
</gene>
<accession>A0A0R1KHN9</accession>
<dbReference type="Gene3D" id="3.40.960.10">
    <property type="entry name" value="VSR Endonuclease"/>
    <property type="match status" value="1"/>
</dbReference>